<comment type="similarity">
    <text evidence="1">Belongs to the HipA Ser/Thr kinase family.</text>
</comment>
<proteinExistence type="inferred from homology"/>
<evidence type="ECO:0000256" key="1">
    <source>
        <dbReference type="ARBA" id="ARBA00010164"/>
    </source>
</evidence>
<reference evidence="6 7" key="1">
    <citation type="submission" date="2016-07" db="EMBL/GenBank/DDBJ databases">
        <title>Genomic analysis of zinc-resistant bacterium Mucilaginibacter pedocola TBZ30.</title>
        <authorList>
            <person name="Huang J."/>
            <person name="Tang J."/>
        </authorList>
    </citation>
    <scope>NUCLEOTIDE SEQUENCE [LARGE SCALE GENOMIC DNA]</scope>
    <source>
        <strain evidence="6 7">TBZ30</strain>
    </source>
</reference>
<dbReference type="PANTHER" id="PTHR37419:SF8">
    <property type="entry name" value="TOXIN YJJJ"/>
    <property type="match status" value="1"/>
</dbReference>
<comment type="caution">
    <text evidence="6">The sequence shown here is derived from an EMBL/GenBank/DDBJ whole genome shotgun (WGS) entry which is preliminary data.</text>
</comment>
<evidence type="ECO:0000256" key="2">
    <source>
        <dbReference type="ARBA" id="ARBA00022679"/>
    </source>
</evidence>
<dbReference type="Gene3D" id="1.10.1070.20">
    <property type="match status" value="1"/>
</dbReference>
<dbReference type="AlphaFoldDB" id="A0A1S9P8M2"/>
<evidence type="ECO:0000313" key="6">
    <source>
        <dbReference type="EMBL" id="OOQ57187.1"/>
    </source>
</evidence>
<dbReference type="RefSeq" id="WP_078351061.1">
    <property type="nucleotide sequence ID" value="NZ_MBTF01000037.1"/>
</dbReference>
<dbReference type="EMBL" id="MBTF01000037">
    <property type="protein sequence ID" value="OOQ57187.1"/>
    <property type="molecule type" value="Genomic_DNA"/>
</dbReference>
<gene>
    <name evidence="6" type="ORF">BC343_16850</name>
</gene>
<dbReference type="STRING" id="1792845.BC343_16850"/>
<evidence type="ECO:0000259" key="4">
    <source>
        <dbReference type="Pfam" id="PF07804"/>
    </source>
</evidence>
<evidence type="ECO:0000313" key="7">
    <source>
        <dbReference type="Proteomes" id="UP000189739"/>
    </source>
</evidence>
<feature type="domain" description="HipA N-terminal subdomain 1" evidence="5">
    <location>
        <begin position="7"/>
        <end position="120"/>
    </location>
</feature>
<feature type="domain" description="HipA-like C-terminal" evidence="4">
    <location>
        <begin position="173"/>
        <end position="406"/>
    </location>
</feature>
<keyword evidence="3" id="KW-0418">Kinase</keyword>
<accession>A0A1S9P8M2</accession>
<organism evidence="6 7">
    <name type="scientific">Mucilaginibacter pedocola</name>
    <dbReference type="NCBI Taxonomy" id="1792845"/>
    <lineage>
        <taxon>Bacteria</taxon>
        <taxon>Pseudomonadati</taxon>
        <taxon>Bacteroidota</taxon>
        <taxon>Sphingobacteriia</taxon>
        <taxon>Sphingobacteriales</taxon>
        <taxon>Sphingobacteriaceae</taxon>
        <taxon>Mucilaginibacter</taxon>
    </lineage>
</organism>
<dbReference type="PANTHER" id="PTHR37419">
    <property type="entry name" value="SERINE/THREONINE-PROTEIN KINASE TOXIN HIPA"/>
    <property type="match status" value="1"/>
</dbReference>
<keyword evidence="2" id="KW-0808">Transferase</keyword>
<dbReference type="GO" id="GO:0004674">
    <property type="term" value="F:protein serine/threonine kinase activity"/>
    <property type="evidence" value="ECO:0007669"/>
    <property type="project" value="TreeGrafter"/>
</dbReference>
<dbReference type="InterPro" id="IPR017508">
    <property type="entry name" value="HipA_N1"/>
</dbReference>
<evidence type="ECO:0000259" key="5">
    <source>
        <dbReference type="Pfam" id="PF13657"/>
    </source>
</evidence>
<dbReference type="InterPro" id="IPR012893">
    <property type="entry name" value="HipA-like_C"/>
</dbReference>
<dbReference type="Proteomes" id="UP000189739">
    <property type="component" value="Unassembled WGS sequence"/>
</dbReference>
<protein>
    <submittedName>
        <fullName evidence="6">Toxin HipA</fullName>
    </submittedName>
</protein>
<dbReference type="Pfam" id="PF07804">
    <property type="entry name" value="HipA_C"/>
    <property type="match status" value="1"/>
</dbReference>
<evidence type="ECO:0000256" key="3">
    <source>
        <dbReference type="ARBA" id="ARBA00022777"/>
    </source>
</evidence>
<dbReference type="OrthoDB" id="9805913at2"/>
<dbReference type="InterPro" id="IPR052028">
    <property type="entry name" value="HipA_Ser/Thr_kinase"/>
</dbReference>
<dbReference type="Pfam" id="PF13657">
    <property type="entry name" value="Couple_hipA"/>
    <property type="match status" value="1"/>
</dbReference>
<name>A0A1S9P8M2_9SPHI</name>
<keyword evidence="7" id="KW-1185">Reference proteome</keyword>
<dbReference type="GO" id="GO:0005829">
    <property type="term" value="C:cytosol"/>
    <property type="evidence" value="ECO:0007669"/>
    <property type="project" value="TreeGrafter"/>
</dbReference>
<sequence>MINNAFITLWGERVGAIAWHADRGIADFEFEPAFIRKGLDVAPFKMPLNRAAGNIFSFPELRDTATFKGLPGLLADVLPDKYGNTLINAWLARAGRPADSMNPVEMLCFIGQRGMGALEFEPVVPKGKDSATKLEIASLVEVAEEILSGRKDFHTDLSADEEKGLLDILKIGTSAGGARAKAVIAYNTETGEVRSGQADAPDGFSQWLIKFDGVHDAQFGSSRDYGRVEMAYHLMAVACEIEMTECRLLEEHGRAHFMTKRFDRPDGQSKLHVQTFCAIQHFDFNNVGLYSYEQLFQTMRMLRLDYPQAEQMYRRMVFNVLARNCDDHTKNFAFMMNRDGVWRLAPAYDVCHAYRPGSPWVSMQSLSLNGKREGFTRADLLEVARQMNVKKADSIINQVQDALKQWPQYAGECKVEERLQEAIAKTFVAV</sequence>